<evidence type="ECO:0000256" key="2">
    <source>
        <dbReference type="ARBA" id="ARBA00011360"/>
    </source>
</evidence>
<keyword evidence="15" id="KW-1185">Reference proteome</keyword>
<dbReference type="InterPro" id="IPR003598">
    <property type="entry name" value="Ig_sub2"/>
</dbReference>
<evidence type="ECO:0000259" key="12">
    <source>
        <dbReference type="PROSITE" id="PS50011"/>
    </source>
</evidence>
<evidence type="ECO:0000256" key="1">
    <source>
        <dbReference type="ARBA" id="ARBA00004167"/>
    </source>
</evidence>
<keyword evidence="6" id="KW-0325">Glycoprotein</keyword>
<protein>
    <recommendedName>
        <fullName evidence="3">Platelet-derived growth factor receptor-like protein</fullName>
    </recommendedName>
</protein>
<dbReference type="FunFam" id="3.30.200.20:FF:000776">
    <property type="entry name" value="Flk-1 receptor"/>
    <property type="match status" value="1"/>
</dbReference>
<dbReference type="AlphaFoldDB" id="A0A8J2WCV6"/>
<dbReference type="InterPro" id="IPR007110">
    <property type="entry name" value="Ig-like_dom"/>
</dbReference>
<keyword evidence="11" id="KW-0732">Signal</keyword>
<comment type="caution">
    <text evidence="14">The sequence shown here is derived from an EMBL/GenBank/DDBJ whole genome shotgun (WGS) entry which is preliminary data.</text>
</comment>
<proteinExistence type="predicted"/>
<evidence type="ECO:0000259" key="13">
    <source>
        <dbReference type="PROSITE" id="PS50835"/>
    </source>
</evidence>
<dbReference type="InterPro" id="IPR001245">
    <property type="entry name" value="Ser-Thr/Tyr_kinase_cat_dom"/>
</dbReference>
<feature type="signal peptide" evidence="11">
    <location>
        <begin position="1"/>
        <end position="25"/>
    </location>
</feature>
<dbReference type="InterPro" id="IPR000719">
    <property type="entry name" value="Prot_kinase_dom"/>
</dbReference>
<dbReference type="SUPFAM" id="SSF56112">
    <property type="entry name" value="Protein kinase-like (PK-like)"/>
    <property type="match status" value="1"/>
</dbReference>
<dbReference type="GO" id="GO:0004714">
    <property type="term" value="F:transmembrane receptor protein tyrosine kinase activity"/>
    <property type="evidence" value="ECO:0007669"/>
    <property type="project" value="UniProtKB-EC"/>
</dbReference>
<dbReference type="PROSITE" id="PS50835">
    <property type="entry name" value="IG_LIKE"/>
    <property type="match status" value="1"/>
</dbReference>
<dbReference type="PIRSF" id="PIRSF000615">
    <property type="entry name" value="TyrPK_CSF1-R"/>
    <property type="match status" value="1"/>
</dbReference>
<evidence type="ECO:0000256" key="7">
    <source>
        <dbReference type="ARBA" id="ARBA00023319"/>
    </source>
</evidence>
<dbReference type="OrthoDB" id="3256376at2759"/>
<dbReference type="Proteomes" id="UP000789390">
    <property type="component" value="Unassembled WGS sequence"/>
</dbReference>
<feature type="chain" id="PRO_5035230445" description="Platelet-derived growth factor receptor-like protein" evidence="11">
    <location>
        <begin position="26"/>
        <end position="533"/>
    </location>
</feature>
<feature type="binding site" evidence="9 10">
    <location>
        <position position="393"/>
    </location>
    <ligand>
        <name>ATP</name>
        <dbReference type="ChEBI" id="CHEBI:30616"/>
    </ligand>
</feature>
<dbReference type="InterPro" id="IPR013783">
    <property type="entry name" value="Ig-like_fold"/>
</dbReference>
<feature type="domain" description="Ig-like" evidence="13">
    <location>
        <begin position="38"/>
        <end position="123"/>
    </location>
</feature>
<accession>A0A8J2WCV6</accession>
<evidence type="ECO:0000256" key="3">
    <source>
        <dbReference type="ARBA" id="ARBA00019671"/>
    </source>
</evidence>
<evidence type="ECO:0000313" key="14">
    <source>
        <dbReference type="EMBL" id="CAH0113554.1"/>
    </source>
</evidence>
<evidence type="ECO:0000256" key="5">
    <source>
        <dbReference type="ARBA" id="ARBA00023170"/>
    </source>
</evidence>
<evidence type="ECO:0000256" key="4">
    <source>
        <dbReference type="ARBA" id="ARBA00023157"/>
    </source>
</evidence>
<dbReference type="InterPro" id="IPR013151">
    <property type="entry name" value="Immunoglobulin_dom"/>
</dbReference>
<name>A0A8J2WCV6_9CRUS</name>
<dbReference type="EMBL" id="CAKKLH010000341">
    <property type="protein sequence ID" value="CAH0113554.1"/>
    <property type="molecule type" value="Genomic_DNA"/>
</dbReference>
<keyword evidence="9 10" id="KW-0067">ATP-binding</keyword>
<feature type="domain" description="Protein kinase" evidence="12">
    <location>
        <begin position="358"/>
        <end position="533"/>
    </location>
</feature>
<gene>
    <name evidence="14" type="ORF">DGAL_LOCUS17451</name>
</gene>
<evidence type="ECO:0000256" key="9">
    <source>
        <dbReference type="PIRSR" id="PIRSR000615-2"/>
    </source>
</evidence>
<reference evidence="14" key="1">
    <citation type="submission" date="2021-11" db="EMBL/GenBank/DDBJ databases">
        <authorList>
            <person name="Schell T."/>
        </authorList>
    </citation>
    <scope>NUCLEOTIDE SEQUENCE</scope>
    <source>
        <strain evidence="14">M5</strain>
    </source>
</reference>
<keyword evidence="5" id="KW-0675">Receptor</keyword>
<dbReference type="InterPro" id="IPR036179">
    <property type="entry name" value="Ig-like_dom_sf"/>
</dbReference>
<dbReference type="GO" id="GO:0016020">
    <property type="term" value="C:membrane"/>
    <property type="evidence" value="ECO:0007669"/>
    <property type="project" value="UniProtKB-SubCell"/>
</dbReference>
<dbReference type="PROSITE" id="PS50011">
    <property type="entry name" value="PROTEIN_KINASE_DOM"/>
    <property type="match status" value="1"/>
</dbReference>
<dbReference type="PANTHER" id="PTHR15360:SF4">
    <property type="entry name" value="PROTEIN KINASE DOMAIN-CONTAINING PROTEIN"/>
    <property type="match status" value="1"/>
</dbReference>
<sequence length="533" mass="61224">MYSILCERYVKLLVYLLLSTSQNFCQEIEGAEGLVMIPNTASQIVKEGTNLTMTCIYHYEDESDKEFNNISWTLPDVLAKNLLTSGIHHRLRKTFDRNNTHMTSTMTLGTLRTKDTGYFTCNVYSSLYYRWYRIRQYVLVFNEADLVIIDDKLHQEYSSKQGDSIQIPCRPTHPNVTFQLIRNSQITAKGYMWEHSKNLLSDPDSKWSLDPERGLTLKNTTIGDTGQYQCVGTMNNNTDWEYFQIYVKDIPINSQYYNEGHPSSKAVIYGRERTWRYYESRQELIGVALNTNITFQCKANKNPELMLKKISFRVKEMNNDPVVNLIHLDKGRAKNLTCNYSHQRNKILWFKKSIIGFENLGIQLGAGCFGRVVKAEAVGMDGSGKHAKTVAVKMVRSQTNVVALEALVSEMKILMHLTSHLNVVNLLGACTKDIDKGELLLIVEYCRFGNLQAYLINHRENFINLMDDFGNMKSDNEADQIVSDYGVYERLQMKSKIPPDITITNPGPMTTEISQKIRRESTTFKIIMKIITV</sequence>
<comment type="subunit">
    <text evidence="2">Forms a complex composed of PDGFRL, TNK2 and GRB2.</text>
</comment>
<dbReference type="SUPFAM" id="SSF48726">
    <property type="entry name" value="Immunoglobulin"/>
    <property type="match status" value="2"/>
</dbReference>
<dbReference type="InterPro" id="IPR003599">
    <property type="entry name" value="Ig_sub"/>
</dbReference>
<evidence type="ECO:0000313" key="15">
    <source>
        <dbReference type="Proteomes" id="UP000789390"/>
    </source>
</evidence>
<dbReference type="SMART" id="SM00408">
    <property type="entry name" value="IGc2"/>
    <property type="match status" value="1"/>
</dbReference>
<organism evidence="14 15">
    <name type="scientific">Daphnia galeata</name>
    <dbReference type="NCBI Taxonomy" id="27404"/>
    <lineage>
        <taxon>Eukaryota</taxon>
        <taxon>Metazoa</taxon>
        <taxon>Ecdysozoa</taxon>
        <taxon>Arthropoda</taxon>
        <taxon>Crustacea</taxon>
        <taxon>Branchiopoda</taxon>
        <taxon>Diplostraca</taxon>
        <taxon>Cladocera</taxon>
        <taxon>Anomopoda</taxon>
        <taxon>Daphniidae</taxon>
        <taxon>Daphnia</taxon>
    </lineage>
</organism>
<evidence type="ECO:0000256" key="11">
    <source>
        <dbReference type="SAM" id="SignalP"/>
    </source>
</evidence>
<dbReference type="Gene3D" id="2.60.40.10">
    <property type="entry name" value="Immunoglobulins"/>
    <property type="match status" value="2"/>
</dbReference>
<evidence type="ECO:0000256" key="10">
    <source>
        <dbReference type="PROSITE-ProRule" id="PRU10141"/>
    </source>
</evidence>
<dbReference type="InterPro" id="IPR011009">
    <property type="entry name" value="Kinase-like_dom_sf"/>
</dbReference>
<dbReference type="PROSITE" id="PS00107">
    <property type="entry name" value="PROTEIN_KINASE_ATP"/>
    <property type="match status" value="1"/>
</dbReference>
<dbReference type="SMART" id="SM00409">
    <property type="entry name" value="IG"/>
    <property type="match status" value="2"/>
</dbReference>
<keyword evidence="9 10" id="KW-0547">Nucleotide-binding</keyword>
<comment type="subcellular location">
    <subcellularLocation>
        <location evidence="1">Membrane</location>
        <topology evidence="1">Single-pass membrane protein</topology>
    </subcellularLocation>
</comment>
<dbReference type="PANTHER" id="PTHR15360">
    <property type="entry name" value="PLATELET-DERIVED GROWTH FACTOR RECEPTOR LIKE"/>
    <property type="match status" value="1"/>
</dbReference>
<comment type="catalytic activity">
    <reaction evidence="8">
        <text>L-tyrosyl-[protein] + ATP = O-phospho-L-tyrosyl-[protein] + ADP + H(+)</text>
        <dbReference type="Rhea" id="RHEA:10596"/>
        <dbReference type="Rhea" id="RHEA-COMP:10136"/>
        <dbReference type="Rhea" id="RHEA-COMP:20101"/>
        <dbReference type="ChEBI" id="CHEBI:15378"/>
        <dbReference type="ChEBI" id="CHEBI:30616"/>
        <dbReference type="ChEBI" id="CHEBI:46858"/>
        <dbReference type="ChEBI" id="CHEBI:61978"/>
        <dbReference type="ChEBI" id="CHEBI:456216"/>
        <dbReference type="EC" id="2.7.10.1"/>
    </reaction>
</comment>
<dbReference type="GO" id="GO:0005524">
    <property type="term" value="F:ATP binding"/>
    <property type="evidence" value="ECO:0007669"/>
    <property type="project" value="UniProtKB-UniRule"/>
</dbReference>
<keyword evidence="7" id="KW-0393">Immunoglobulin domain</keyword>
<keyword evidence="4" id="KW-1015">Disulfide bond</keyword>
<dbReference type="Gene3D" id="3.30.200.20">
    <property type="entry name" value="Phosphorylase Kinase, domain 1"/>
    <property type="match status" value="1"/>
</dbReference>
<dbReference type="Pfam" id="PF00047">
    <property type="entry name" value="ig"/>
    <property type="match status" value="1"/>
</dbReference>
<dbReference type="InterPro" id="IPR042495">
    <property type="entry name" value="PDGFRL"/>
</dbReference>
<dbReference type="InterPro" id="IPR017441">
    <property type="entry name" value="Protein_kinase_ATP_BS"/>
</dbReference>
<feature type="binding site" evidence="9">
    <location>
        <begin position="365"/>
        <end position="372"/>
    </location>
    <ligand>
        <name>ATP</name>
        <dbReference type="ChEBI" id="CHEBI:30616"/>
    </ligand>
</feature>
<evidence type="ECO:0000256" key="8">
    <source>
        <dbReference type="ARBA" id="ARBA00051243"/>
    </source>
</evidence>
<evidence type="ECO:0000256" key="6">
    <source>
        <dbReference type="ARBA" id="ARBA00023180"/>
    </source>
</evidence>
<dbReference type="Pfam" id="PF07714">
    <property type="entry name" value="PK_Tyr_Ser-Thr"/>
    <property type="match status" value="1"/>
</dbReference>